<dbReference type="InterPro" id="IPR011992">
    <property type="entry name" value="EF-hand-dom_pair"/>
</dbReference>
<evidence type="ECO:0000256" key="4">
    <source>
        <dbReference type="ARBA" id="ARBA00010883"/>
    </source>
</evidence>
<keyword evidence="13" id="KW-1185">Reference proteome</keyword>
<dbReference type="GO" id="GO:0005829">
    <property type="term" value="C:cytosol"/>
    <property type="evidence" value="ECO:0007669"/>
    <property type="project" value="GOC"/>
</dbReference>
<dbReference type="Pfam" id="PF00787">
    <property type="entry name" value="PX"/>
    <property type="match status" value="1"/>
</dbReference>
<dbReference type="GO" id="GO:0006623">
    <property type="term" value="P:protein targeting to vacuole"/>
    <property type="evidence" value="ECO:0007669"/>
    <property type="project" value="TreeGrafter"/>
</dbReference>
<evidence type="ECO:0000313" key="13">
    <source>
        <dbReference type="Proteomes" id="UP000076738"/>
    </source>
</evidence>
<evidence type="ECO:0000256" key="7">
    <source>
        <dbReference type="ARBA" id="ARBA00022490"/>
    </source>
</evidence>
<feature type="region of interest" description="Disordered" evidence="10">
    <location>
        <begin position="199"/>
        <end position="227"/>
    </location>
</feature>
<comment type="function">
    <text evidence="1">Required for vacuolar protein sorting.</text>
</comment>
<dbReference type="EMBL" id="KV417266">
    <property type="protein sequence ID" value="KZP01436.1"/>
    <property type="molecule type" value="Genomic_DNA"/>
</dbReference>
<dbReference type="InterPro" id="IPR028662">
    <property type="entry name" value="SNX8/Mvp1"/>
</dbReference>
<evidence type="ECO:0000256" key="8">
    <source>
        <dbReference type="ARBA" id="ARBA00022927"/>
    </source>
</evidence>
<evidence type="ECO:0000256" key="5">
    <source>
        <dbReference type="ARBA" id="ARBA00014268"/>
    </source>
</evidence>
<evidence type="ECO:0000256" key="10">
    <source>
        <dbReference type="SAM" id="MobiDB-lite"/>
    </source>
</evidence>
<dbReference type="PANTHER" id="PTHR47554:SF1">
    <property type="entry name" value="SORTING NEXIN MVP1"/>
    <property type="match status" value="1"/>
</dbReference>
<dbReference type="InterPro" id="IPR027267">
    <property type="entry name" value="AH/BAR_dom_sf"/>
</dbReference>
<keyword evidence="7" id="KW-0963">Cytoplasm</keyword>
<dbReference type="PANTHER" id="PTHR47554">
    <property type="entry name" value="SORTING NEXIN MVP1"/>
    <property type="match status" value="1"/>
</dbReference>
<dbReference type="PROSITE" id="PS50195">
    <property type="entry name" value="PX"/>
    <property type="match status" value="1"/>
</dbReference>
<dbReference type="OrthoDB" id="10064318at2759"/>
<gene>
    <name evidence="12" type="ORF">CALVIDRAFT_594157</name>
</gene>
<proteinExistence type="inferred from homology"/>
<dbReference type="GO" id="GO:0032266">
    <property type="term" value="F:phosphatidylinositol-3-phosphate binding"/>
    <property type="evidence" value="ECO:0007669"/>
    <property type="project" value="TreeGrafter"/>
</dbReference>
<evidence type="ECO:0000256" key="1">
    <source>
        <dbReference type="ARBA" id="ARBA00002474"/>
    </source>
</evidence>
<dbReference type="GO" id="GO:0016020">
    <property type="term" value="C:membrane"/>
    <property type="evidence" value="ECO:0007669"/>
    <property type="project" value="UniProtKB-SubCell"/>
</dbReference>
<keyword evidence="8" id="KW-0653">Protein transport</keyword>
<feature type="compositionally biased region" description="Polar residues" evidence="10">
    <location>
        <begin position="207"/>
        <end position="222"/>
    </location>
</feature>
<dbReference type="InterPro" id="IPR000261">
    <property type="entry name" value="EH_dom"/>
</dbReference>
<organism evidence="12 13">
    <name type="scientific">Calocera viscosa (strain TUFC12733)</name>
    <dbReference type="NCBI Taxonomy" id="1330018"/>
    <lineage>
        <taxon>Eukaryota</taxon>
        <taxon>Fungi</taxon>
        <taxon>Dikarya</taxon>
        <taxon>Basidiomycota</taxon>
        <taxon>Agaricomycotina</taxon>
        <taxon>Dacrymycetes</taxon>
        <taxon>Dacrymycetales</taxon>
        <taxon>Dacrymycetaceae</taxon>
        <taxon>Calocera</taxon>
    </lineage>
</organism>
<dbReference type="InterPro" id="IPR001683">
    <property type="entry name" value="PX_dom"/>
</dbReference>
<evidence type="ECO:0000256" key="6">
    <source>
        <dbReference type="ARBA" id="ARBA00022448"/>
    </source>
</evidence>
<feature type="domain" description="PX" evidence="11">
    <location>
        <begin position="250"/>
        <end position="356"/>
    </location>
</feature>
<dbReference type="STRING" id="1330018.A0A167RZF0"/>
<evidence type="ECO:0000259" key="11">
    <source>
        <dbReference type="PROSITE" id="PS50195"/>
    </source>
</evidence>
<dbReference type="SMART" id="SM00027">
    <property type="entry name" value="EH"/>
    <property type="match status" value="1"/>
</dbReference>
<reference evidence="12 13" key="1">
    <citation type="journal article" date="2016" name="Mol. Biol. Evol.">
        <title>Comparative Genomics of Early-Diverging Mushroom-Forming Fungi Provides Insights into the Origins of Lignocellulose Decay Capabilities.</title>
        <authorList>
            <person name="Nagy L.G."/>
            <person name="Riley R."/>
            <person name="Tritt A."/>
            <person name="Adam C."/>
            <person name="Daum C."/>
            <person name="Floudas D."/>
            <person name="Sun H."/>
            <person name="Yadav J.S."/>
            <person name="Pangilinan J."/>
            <person name="Larsson K.H."/>
            <person name="Matsuura K."/>
            <person name="Barry K."/>
            <person name="Labutti K."/>
            <person name="Kuo R."/>
            <person name="Ohm R.A."/>
            <person name="Bhattacharya S.S."/>
            <person name="Shirouzu T."/>
            <person name="Yoshinaga Y."/>
            <person name="Martin F.M."/>
            <person name="Grigoriev I.V."/>
            <person name="Hibbett D.S."/>
        </authorList>
    </citation>
    <scope>NUCLEOTIDE SEQUENCE [LARGE SCALE GENOMIC DNA]</scope>
    <source>
        <strain evidence="12 13">TUFC12733</strain>
    </source>
</reference>
<dbReference type="Gene3D" id="3.30.1520.10">
    <property type="entry name" value="Phox-like domain"/>
    <property type="match status" value="1"/>
</dbReference>
<dbReference type="Gene3D" id="1.10.238.10">
    <property type="entry name" value="EF-hand"/>
    <property type="match status" value="1"/>
</dbReference>
<dbReference type="InterPro" id="IPR036871">
    <property type="entry name" value="PX_dom_sf"/>
</dbReference>
<protein>
    <recommendedName>
        <fullName evidence="5">Sorting nexin MVP1</fullName>
    </recommendedName>
</protein>
<comment type="subcellular location">
    <subcellularLocation>
        <location evidence="3">Cytoplasm</location>
    </subcellularLocation>
    <subcellularLocation>
        <location evidence="2">Membrane</location>
        <topology evidence="2">Peripheral membrane protein</topology>
        <orientation evidence="2">Cytoplasmic side</orientation>
    </subcellularLocation>
</comment>
<comment type="similarity">
    <text evidence="4">Belongs to the sorting nexin family.</text>
</comment>
<keyword evidence="6" id="KW-0813">Transport</keyword>
<evidence type="ECO:0000256" key="3">
    <source>
        <dbReference type="ARBA" id="ARBA00004496"/>
    </source>
</evidence>
<dbReference type="Pfam" id="PF19566">
    <property type="entry name" value="Snx8_BAR_dom"/>
    <property type="match status" value="1"/>
</dbReference>
<dbReference type="Gene3D" id="1.20.1270.60">
    <property type="entry name" value="Arfaptin homology (AH) domain/BAR domain"/>
    <property type="match status" value="1"/>
</dbReference>
<evidence type="ECO:0000313" key="12">
    <source>
        <dbReference type="EMBL" id="KZP01436.1"/>
    </source>
</evidence>
<accession>A0A167RZF0</accession>
<dbReference type="GO" id="GO:0042147">
    <property type="term" value="P:retrograde transport, endosome to Golgi"/>
    <property type="evidence" value="ECO:0007669"/>
    <property type="project" value="InterPro"/>
</dbReference>
<dbReference type="SMART" id="SM00312">
    <property type="entry name" value="PX"/>
    <property type="match status" value="1"/>
</dbReference>
<evidence type="ECO:0000256" key="9">
    <source>
        <dbReference type="ARBA" id="ARBA00023136"/>
    </source>
</evidence>
<name>A0A167RZF0_CALVF</name>
<keyword evidence="9" id="KW-0472">Membrane</keyword>
<dbReference type="GO" id="GO:0005768">
    <property type="term" value="C:endosome"/>
    <property type="evidence" value="ECO:0007669"/>
    <property type="project" value="TreeGrafter"/>
</dbReference>
<dbReference type="InterPro" id="IPR045734">
    <property type="entry name" value="Snx8_BAR_dom"/>
</dbReference>
<dbReference type="SUPFAM" id="SSF64268">
    <property type="entry name" value="PX domain"/>
    <property type="match status" value="1"/>
</dbReference>
<dbReference type="CDD" id="cd07597">
    <property type="entry name" value="BAR_SNX8"/>
    <property type="match status" value="1"/>
</dbReference>
<evidence type="ECO:0000256" key="2">
    <source>
        <dbReference type="ARBA" id="ARBA00004287"/>
    </source>
</evidence>
<dbReference type="Proteomes" id="UP000076738">
    <property type="component" value="Unassembled WGS sequence"/>
</dbReference>
<dbReference type="SUPFAM" id="SSF47473">
    <property type="entry name" value="EF-hand"/>
    <property type="match status" value="1"/>
</dbReference>
<dbReference type="AlphaFoldDB" id="A0A167RZF0"/>
<sequence length="625" mass="68949">MSLFNAPRASQNRFSGNAGSSLNGFASFMSDNPLTSASVYDNLNDPWSAGGSPAATPPPASAAGPLASVIAPDAPVPNIYHQALAAADPTGSGDVSLNALHRVLSTSHLPAATIERIVNLVSSRPRVSKLEFFVALALVGLAQQGKDVSIEQVAALAAQSALPSPTLQLSLIGMTVTARVIALPTYFISAAPLSPPSLPAPAYSETDPWNASSRQQEATPGSPTGVAGVALGGGSTVSGPGLPREWWKKQENVVVTLVPEKQGFMLNRYMVYQIQSDRGAPVTRRYSEFLFLYDCLLRRYPFRIITGLPPKRIGPDEAFLEQRRKGLTRFINFVANHPVLKEDGLVSVFLTEPSFDAWRKHSSISLDEESYSKRVDAVEEMSIPSDLEEKLTIVRNKIPGLIEQWNRICTTAERLVKRREGAAADLSRLTMTLNTLTEINQECWRSPNDHDGCDLCVGVRHGLSQVSASFQTQADAVEQRARTVLLTTLESLKMERDLYVAVRDLFIRHDRLSVDQVEKLRKRVETSSRKLEQVKAAQKEGWEAEADKILGTIEHDQATISAQLARRVFIRHCMWHELRVVLHNRENALVTLTVQTFAREERDFAEQLRSNWATMSDNVESMPFE</sequence>